<dbReference type="AlphaFoldDB" id="A0A0S4QZJ1"/>
<name>A0A0S4QZJ1_9ACTN</name>
<keyword evidence="1" id="KW-1133">Transmembrane helix</keyword>
<evidence type="ECO:0000313" key="3">
    <source>
        <dbReference type="Proteomes" id="UP000198802"/>
    </source>
</evidence>
<sequence>MSGRHSARRRAAGPVRSRQVDRAYRAFRAQVADRACGPARPVLRDAADRRSALLATTASLMTIALAFGMLGLMAFGSAA</sequence>
<keyword evidence="1" id="KW-0472">Membrane</keyword>
<reference evidence="3" key="1">
    <citation type="submission" date="2015-11" db="EMBL/GenBank/DDBJ databases">
        <authorList>
            <person name="Varghese N."/>
        </authorList>
    </citation>
    <scope>NUCLEOTIDE SEQUENCE [LARGE SCALE GENOMIC DNA]</scope>
    <source>
        <strain evidence="3">DSM 45899</strain>
    </source>
</reference>
<dbReference type="RefSeq" id="WP_091285923.1">
    <property type="nucleotide sequence ID" value="NZ_FAOZ01000044.1"/>
</dbReference>
<evidence type="ECO:0000256" key="1">
    <source>
        <dbReference type="SAM" id="Phobius"/>
    </source>
</evidence>
<keyword evidence="3" id="KW-1185">Reference proteome</keyword>
<gene>
    <name evidence="2" type="ORF">Ga0074812_14437</name>
</gene>
<organism evidence="2 3">
    <name type="scientific">Parafrankia irregularis</name>
    <dbReference type="NCBI Taxonomy" id="795642"/>
    <lineage>
        <taxon>Bacteria</taxon>
        <taxon>Bacillati</taxon>
        <taxon>Actinomycetota</taxon>
        <taxon>Actinomycetes</taxon>
        <taxon>Frankiales</taxon>
        <taxon>Frankiaceae</taxon>
        <taxon>Parafrankia</taxon>
    </lineage>
</organism>
<feature type="transmembrane region" description="Helical" evidence="1">
    <location>
        <begin position="52"/>
        <end position="75"/>
    </location>
</feature>
<keyword evidence="1" id="KW-0812">Transmembrane</keyword>
<evidence type="ECO:0000313" key="2">
    <source>
        <dbReference type="EMBL" id="CUU60676.1"/>
    </source>
</evidence>
<accession>A0A0S4QZJ1</accession>
<protein>
    <submittedName>
        <fullName evidence="2">Uncharacterized protein</fullName>
    </submittedName>
</protein>
<dbReference type="Proteomes" id="UP000198802">
    <property type="component" value="Unassembled WGS sequence"/>
</dbReference>
<proteinExistence type="predicted"/>
<dbReference type="EMBL" id="FAOZ01000044">
    <property type="protein sequence ID" value="CUU60676.1"/>
    <property type="molecule type" value="Genomic_DNA"/>
</dbReference>